<name>A0A6H5HF13_9HEMI</name>
<keyword evidence="2" id="KW-1185">Reference proteome</keyword>
<dbReference type="OrthoDB" id="5920616at2759"/>
<dbReference type="Proteomes" id="UP000479000">
    <property type="component" value="Unassembled WGS sequence"/>
</dbReference>
<proteinExistence type="predicted"/>
<gene>
    <name evidence="1" type="ORF">NTEN_LOCUS19949</name>
</gene>
<accession>A0A6H5HF13</accession>
<sequence length="212" mass="22691">MRREINVHRIFLFLSRKKCFYNYSFILATHSRPAEIPKILGLLSNVEKNFPVTIGFDPNTTGLLLITIGLLPIPAGLSLVPAGLLQAPAGLLPVPAGLLPSPDGVDPITTGLHPITIGLLLVPAGLRPSSAAIAPITTGGYIELWSRQFVIARIAQSVEHQTLNLRDQGSSPCSDVKFLTVNFCLHYIIEDFQDGVQLDKPGPGPGSPAACL</sequence>
<dbReference type="AlphaFoldDB" id="A0A6H5HF13"/>
<reference evidence="1 2" key="1">
    <citation type="submission" date="2020-02" db="EMBL/GenBank/DDBJ databases">
        <authorList>
            <person name="Ferguson B K."/>
        </authorList>
    </citation>
    <scope>NUCLEOTIDE SEQUENCE [LARGE SCALE GENOMIC DNA]</scope>
</reference>
<evidence type="ECO:0000313" key="2">
    <source>
        <dbReference type="Proteomes" id="UP000479000"/>
    </source>
</evidence>
<organism evidence="1 2">
    <name type="scientific">Nesidiocoris tenuis</name>
    <dbReference type="NCBI Taxonomy" id="355587"/>
    <lineage>
        <taxon>Eukaryota</taxon>
        <taxon>Metazoa</taxon>
        <taxon>Ecdysozoa</taxon>
        <taxon>Arthropoda</taxon>
        <taxon>Hexapoda</taxon>
        <taxon>Insecta</taxon>
        <taxon>Pterygota</taxon>
        <taxon>Neoptera</taxon>
        <taxon>Paraneoptera</taxon>
        <taxon>Hemiptera</taxon>
        <taxon>Heteroptera</taxon>
        <taxon>Panheteroptera</taxon>
        <taxon>Cimicomorpha</taxon>
        <taxon>Miridae</taxon>
        <taxon>Dicyphina</taxon>
        <taxon>Nesidiocoris</taxon>
    </lineage>
</organism>
<evidence type="ECO:0000313" key="1">
    <source>
        <dbReference type="EMBL" id="CAB0015609.1"/>
    </source>
</evidence>
<dbReference type="EMBL" id="CADCXU010029272">
    <property type="protein sequence ID" value="CAB0015609.1"/>
    <property type="molecule type" value="Genomic_DNA"/>
</dbReference>
<protein>
    <submittedName>
        <fullName evidence="1">Uncharacterized protein</fullName>
    </submittedName>
</protein>